<dbReference type="PROSITE" id="PS00409">
    <property type="entry name" value="PROKAR_NTER_METHYL"/>
    <property type="match status" value="1"/>
</dbReference>
<keyword evidence="2" id="KW-1133">Transmembrane helix</keyword>
<keyword evidence="1" id="KW-0488">Methylation</keyword>
<gene>
    <name evidence="3" type="ORF">EQU24_04585</name>
</gene>
<dbReference type="Proteomes" id="UP000305881">
    <property type="component" value="Chromosome"/>
</dbReference>
<dbReference type="Gene3D" id="3.30.700.10">
    <property type="entry name" value="Glycoprotein, Type 4 Pilin"/>
    <property type="match status" value="1"/>
</dbReference>
<dbReference type="RefSeq" id="WP_017840630.1">
    <property type="nucleotide sequence ID" value="NZ_CP035467.1"/>
</dbReference>
<accession>A0A4V1IJJ3</accession>
<keyword evidence="4" id="KW-1185">Reference proteome</keyword>
<dbReference type="OrthoDB" id="5296638at2"/>
<dbReference type="GO" id="GO:0043683">
    <property type="term" value="P:type IV pilus assembly"/>
    <property type="evidence" value="ECO:0007669"/>
    <property type="project" value="InterPro"/>
</dbReference>
<dbReference type="InterPro" id="IPR045584">
    <property type="entry name" value="Pilin-like"/>
</dbReference>
<protein>
    <submittedName>
        <fullName evidence="3">Type IV pilin protein</fullName>
    </submittedName>
</protein>
<dbReference type="PANTHER" id="PTHR30093">
    <property type="entry name" value="GENERAL SECRETION PATHWAY PROTEIN G"/>
    <property type="match status" value="1"/>
</dbReference>
<dbReference type="GO" id="GO:0015628">
    <property type="term" value="P:protein secretion by the type II secretion system"/>
    <property type="evidence" value="ECO:0007669"/>
    <property type="project" value="InterPro"/>
</dbReference>
<evidence type="ECO:0000256" key="2">
    <source>
        <dbReference type="SAM" id="Phobius"/>
    </source>
</evidence>
<keyword evidence="2" id="KW-0812">Transmembrane</keyword>
<dbReference type="GO" id="GO:0015627">
    <property type="term" value="C:type II protein secretion system complex"/>
    <property type="evidence" value="ECO:0007669"/>
    <property type="project" value="InterPro"/>
</dbReference>
<dbReference type="PRINTS" id="PR00813">
    <property type="entry name" value="BCTERIALGSPG"/>
</dbReference>
<dbReference type="InterPro" id="IPR000983">
    <property type="entry name" value="Bac_GSPG_pilin"/>
</dbReference>
<evidence type="ECO:0000256" key="1">
    <source>
        <dbReference type="ARBA" id="ARBA00022481"/>
    </source>
</evidence>
<name>A0A4V1IJJ3_METBY</name>
<dbReference type="NCBIfam" id="TIGR02532">
    <property type="entry name" value="IV_pilin_GFxxxE"/>
    <property type="match status" value="1"/>
</dbReference>
<dbReference type="KEGG" id="mbur:EQU24_04585"/>
<dbReference type="PANTHER" id="PTHR30093:SF47">
    <property type="entry name" value="TYPE IV PILUS NON-CORE MINOR PILIN PILE"/>
    <property type="match status" value="1"/>
</dbReference>
<reference evidence="4" key="1">
    <citation type="journal article" date="2019" name="J. Bacteriol.">
        <title>A Mutagenic Screen Identifies a TonB-Dependent Receptor Required for the Lanthanide Metal Switch in the Type I Methanotroph 'Methylotuvimicrobium buryatense' 5GB1C.</title>
        <authorList>
            <person name="Groom J.D."/>
            <person name="Ford S.M."/>
            <person name="Pesesky M.W."/>
            <person name="Lidstrom M.E."/>
        </authorList>
    </citation>
    <scope>NUCLEOTIDE SEQUENCE [LARGE SCALE GENOMIC DNA]</scope>
    <source>
        <strain evidence="4">5GB1C</strain>
    </source>
</reference>
<dbReference type="Pfam" id="PF16732">
    <property type="entry name" value="ComP_DUS"/>
    <property type="match status" value="1"/>
</dbReference>
<sequence>MKAERGFTLIELMIAVAVVGILAGIAYPSYQDSIRKSRRADAKGALMGLANAMERHFTETNSYVGAAGTDATPANTGAPRIYSIPGQTATFYTITISAAAAATFTVQAVPTGAQNDPRCGTLTLAHTGARGITGTGSVAECW</sequence>
<keyword evidence="2" id="KW-0472">Membrane</keyword>
<dbReference type="InterPro" id="IPR031982">
    <property type="entry name" value="PilE-like"/>
</dbReference>
<organism evidence="3 4">
    <name type="scientific">Methylotuvimicrobium buryatense</name>
    <name type="common">Methylomicrobium buryatense</name>
    <dbReference type="NCBI Taxonomy" id="95641"/>
    <lineage>
        <taxon>Bacteria</taxon>
        <taxon>Pseudomonadati</taxon>
        <taxon>Pseudomonadota</taxon>
        <taxon>Gammaproteobacteria</taxon>
        <taxon>Methylococcales</taxon>
        <taxon>Methylococcaceae</taxon>
        <taxon>Methylotuvimicrobium</taxon>
    </lineage>
</organism>
<dbReference type="Pfam" id="PF07963">
    <property type="entry name" value="N_methyl"/>
    <property type="match status" value="1"/>
</dbReference>
<dbReference type="InterPro" id="IPR012902">
    <property type="entry name" value="N_methyl_site"/>
</dbReference>
<evidence type="ECO:0000313" key="3">
    <source>
        <dbReference type="EMBL" id="QCW81605.1"/>
    </source>
</evidence>
<dbReference type="AlphaFoldDB" id="A0A4V1IJJ3"/>
<evidence type="ECO:0000313" key="4">
    <source>
        <dbReference type="Proteomes" id="UP000305881"/>
    </source>
</evidence>
<dbReference type="EMBL" id="CP035467">
    <property type="protein sequence ID" value="QCW81605.1"/>
    <property type="molecule type" value="Genomic_DNA"/>
</dbReference>
<feature type="transmembrane region" description="Helical" evidence="2">
    <location>
        <begin position="6"/>
        <end position="30"/>
    </location>
</feature>
<dbReference type="SUPFAM" id="SSF54523">
    <property type="entry name" value="Pili subunits"/>
    <property type="match status" value="1"/>
</dbReference>
<proteinExistence type="predicted"/>
<dbReference type="STRING" id="675511.GCA_000341735_02095"/>